<reference evidence="2" key="1">
    <citation type="submission" date="2021-02" db="EMBL/GenBank/DDBJ databases">
        <authorList>
            <person name="Bekaert M."/>
        </authorList>
    </citation>
    <scope>NUCLEOTIDE SEQUENCE</scope>
    <source>
        <strain evidence="2">IoA-00</strain>
    </source>
</reference>
<evidence type="ECO:0000313" key="2">
    <source>
        <dbReference type="EMBL" id="CAF2742392.1"/>
    </source>
</evidence>
<accession>A0A817F9X2</accession>
<organism evidence="2 3">
    <name type="scientific">Lepeophtheirus salmonis</name>
    <name type="common">Salmon louse</name>
    <name type="synonym">Caligus salmonis</name>
    <dbReference type="NCBI Taxonomy" id="72036"/>
    <lineage>
        <taxon>Eukaryota</taxon>
        <taxon>Metazoa</taxon>
        <taxon>Ecdysozoa</taxon>
        <taxon>Arthropoda</taxon>
        <taxon>Crustacea</taxon>
        <taxon>Multicrustacea</taxon>
        <taxon>Hexanauplia</taxon>
        <taxon>Copepoda</taxon>
        <taxon>Siphonostomatoida</taxon>
        <taxon>Caligidae</taxon>
        <taxon>Lepeophtheirus</taxon>
    </lineage>
</organism>
<dbReference type="Proteomes" id="UP000675881">
    <property type="component" value="Unassembled WGS sequence"/>
</dbReference>
<feature type="region of interest" description="Disordered" evidence="1">
    <location>
        <begin position="1"/>
        <end position="21"/>
    </location>
</feature>
<name>A0A817F9X2_LEPSM</name>
<feature type="compositionally biased region" description="Polar residues" evidence="1">
    <location>
        <begin position="10"/>
        <end position="20"/>
    </location>
</feature>
<sequence length="413" mass="46534">MPPPPVVWSEPQQQQSSTSADHAGMLRSLDREINIQLNRPPVERGNPFNFRPLLNLPTPPTASSRTWNAEEQATLSNANRANEAMLILQAAVNTPLTYTQIISDFEGASNLLNFLYAPRYPTTLSPNEKRLLKKEYTGRPPTSLISKLSDLMIQQFNIESQKPHTTVPTRRRVTSSSATRAVLTKCLNWDFLKAARSLLQGEMNSLARRWPLIMPHHGKLTLRTSFNEVRGVKFESGILQRNPISGLRFNLVIDLVLADMNTHESFHINGSELSCLVFANDIVLISSTSRGLKASVDAEWGDFGSLNSFCDLYWQGTHAQALNQSNDPIIRTILQLNPSQYTLLPVTVKVYQLQLHFKLDKLPLRYTNQNRELPNPPQSTEVLSSLSFSVMPLIKNIELLPLLEWTQITGKDD</sequence>
<evidence type="ECO:0000256" key="1">
    <source>
        <dbReference type="SAM" id="MobiDB-lite"/>
    </source>
</evidence>
<proteinExistence type="predicted"/>
<protein>
    <submittedName>
        <fullName evidence="2">(salmon louse) hypothetical protein</fullName>
    </submittedName>
</protein>
<dbReference type="AlphaFoldDB" id="A0A817F9X2"/>
<keyword evidence="3" id="KW-1185">Reference proteome</keyword>
<evidence type="ECO:0000313" key="3">
    <source>
        <dbReference type="Proteomes" id="UP000675881"/>
    </source>
</evidence>
<dbReference type="EMBL" id="CAJNVT010000017">
    <property type="protein sequence ID" value="CAF2742392.1"/>
    <property type="molecule type" value="Genomic_DNA"/>
</dbReference>
<gene>
    <name evidence="2" type="ORF">LSAA_115</name>
</gene>
<comment type="caution">
    <text evidence="2">The sequence shown here is derived from an EMBL/GenBank/DDBJ whole genome shotgun (WGS) entry which is preliminary data.</text>
</comment>